<dbReference type="Pfam" id="PF01547">
    <property type="entry name" value="SBP_bac_1"/>
    <property type="match status" value="1"/>
</dbReference>
<feature type="chain" id="PRO_5037618882" description="Extracellular solute-binding protein" evidence="7">
    <location>
        <begin position="32"/>
        <end position="443"/>
    </location>
</feature>
<feature type="signal peptide" evidence="7">
    <location>
        <begin position="1"/>
        <end position="31"/>
    </location>
</feature>
<evidence type="ECO:0000313" key="9">
    <source>
        <dbReference type="Proteomes" id="UP000693672"/>
    </source>
</evidence>
<evidence type="ECO:0000256" key="4">
    <source>
        <dbReference type="ARBA" id="ARBA00023139"/>
    </source>
</evidence>
<keyword evidence="9" id="KW-1185">Reference proteome</keyword>
<gene>
    <name evidence="8" type="ORF">PAESOLCIP111_02579</name>
</gene>
<evidence type="ECO:0000256" key="1">
    <source>
        <dbReference type="ARBA" id="ARBA00022475"/>
    </source>
</evidence>
<keyword evidence="5" id="KW-0449">Lipoprotein</keyword>
<dbReference type="InterPro" id="IPR050490">
    <property type="entry name" value="Bact_solute-bd_prot1"/>
</dbReference>
<dbReference type="AlphaFoldDB" id="A0A916NQF6"/>
<feature type="region of interest" description="Disordered" evidence="6">
    <location>
        <begin position="28"/>
        <end position="48"/>
    </location>
</feature>
<evidence type="ECO:0000256" key="7">
    <source>
        <dbReference type="SAM" id="SignalP"/>
    </source>
</evidence>
<dbReference type="PANTHER" id="PTHR43649">
    <property type="entry name" value="ARABINOSE-BINDING PROTEIN-RELATED"/>
    <property type="match status" value="1"/>
</dbReference>
<evidence type="ECO:0000256" key="2">
    <source>
        <dbReference type="ARBA" id="ARBA00022729"/>
    </source>
</evidence>
<evidence type="ECO:0000256" key="5">
    <source>
        <dbReference type="ARBA" id="ARBA00023288"/>
    </source>
</evidence>
<proteinExistence type="predicted"/>
<evidence type="ECO:0000313" key="8">
    <source>
        <dbReference type="EMBL" id="CAG7623929.1"/>
    </source>
</evidence>
<reference evidence="8" key="1">
    <citation type="submission" date="2021-06" db="EMBL/GenBank/DDBJ databases">
        <authorList>
            <person name="Criscuolo A."/>
        </authorList>
    </citation>
    <scope>NUCLEOTIDE SEQUENCE</scope>
    <source>
        <strain evidence="8">CIP111600</strain>
    </source>
</reference>
<keyword evidence="2 7" id="KW-0732">Signal</keyword>
<dbReference type="InterPro" id="IPR006059">
    <property type="entry name" value="SBP"/>
</dbReference>
<dbReference type="PANTHER" id="PTHR43649:SF33">
    <property type="entry name" value="POLYGALACTURONAN_RHAMNOGALACTURONAN-BINDING PROTEIN YTCQ"/>
    <property type="match status" value="1"/>
</dbReference>
<name>A0A916NQF6_9BACL</name>
<organism evidence="8 9">
    <name type="scientific">Paenibacillus solanacearum</name>
    <dbReference type="NCBI Taxonomy" id="2048548"/>
    <lineage>
        <taxon>Bacteria</taxon>
        <taxon>Bacillati</taxon>
        <taxon>Bacillota</taxon>
        <taxon>Bacilli</taxon>
        <taxon>Bacillales</taxon>
        <taxon>Paenibacillaceae</taxon>
        <taxon>Paenibacillus</taxon>
    </lineage>
</organism>
<keyword evidence="4" id="KW-0564">Palmitate</keyword>
<sequence length="443" mass="49856">MGLRKHRKKLTSLCVLAVAAMTACSSGGIPADQPASQGERKDGEPARSYANDPAELVIFGQVGNSEEVWNERFGNALKQKFPNYKFTYIPKDRQNTISNLIASGQTIDLVHDTISGVRENIIKTGLGQDLTELMKKHKVDMNRFEPNVFKSLSNAGKLYGYPLHDGGLVLYYNKDIFDKFGVPYPKDGMTWDQAIELGKRLTRYDGRQYIGLGVSIDHMLTMNPYSLPYVNSSTEKAAIRTEAYRKMVSKSIVEPTEASGYRDYLKSLKRTLNNNDFMKEKNVAMFVMNFYLQLQPDFETFNWDMVSLPTFGDLPSIGSQPYPNGLFLTSTSKYKDQGMEVLNYLVSDEFQTTLSKKGFVPVVKNEAVRKAFGQDSPFKDKNMIPAVFTNKPAAPIERYIHDRLVASPLTKQLARVMMGETDLNTALQMAEEEANKALEAENK</sequence>
<evidence type="ECO:0008006" key="10">
    <source>
        <dbReference type="Google" id="ProtNLM"/>
    </source>
</evidence>
<comment type="caution">
    <text evidence="8">The sequence shown here is derived from an EMBL/GenBank/DDBJ whole genome shotgun (WGS) entry which is preliminary data.</text>
</comment>
<evidence type="ECO:0000256" key="3">
    <source>
        <dbReference type="ARBA" id="ARBA00023136"/>
    </source>
</evidence>
<keyword evidence="1" id="KW-1003">Cell membrane</keyword>
<accession>A0A916NQF6</accession>
<protein>
    <recommendedName>
        <fullName evidence="10">Extracellular solute-binding protein</fullName>
    </recommendedName>
</protein>
<dbReference type="EMBL" id="CAJVAS010000009">
    <property type="protein sequence ID" value="CAG7623929.1"/>
    <property type="molecule type" value="Genomic_DNA"/>
</dbReference>
<dbReference type="PROSITE" id="PS51257">
    <property type="entry name" value="PROKAR_LIPOPROTEIN"/>
    <property type="match status" value="1"/>
</dbReference>
<dbReference type="Proteomes" id="UP000693672">
    <property type="component" value="Unassembled WGS sequence"/>
</dbReference>
<keyword evidence="3" id="KW-0472">Membrane</keyword>
<evidence type="ECO:0000256" key="6">
    <source>
        <dbReference type="SAM" id="MobiDB-lite"/>
    </source>
</evidence>